<dbReference type="Gramene" id="OPUNC07G01710.1">
    <property type="protein sequence ID" value="OPUNC07G01710.1"/>
    <property type="gene ID" value="OPUNC07G01710"/>
</dbReference>
<reference evidence="2" key="1">
    <citation type="submission" date="2015-04" db="UniProtKB">
        <authorList>
            <consortium name="EnsemblPlants"/>
        </authorList>
    </citation>
    <scope>IDENTIFICATION</scope>
</reference>
<dbReference type="EnsemblPlants" id="OPUNC07G01710.1">
    <property type="protein sequence ID" value="OPUNC07G01710.1"/>
    <property type="gene ID" value="OPUNC07G01710"/>
</dbReference>
<accession>A0A0E0LGM3</accession>
<proteinExistence type="predicted"/>
<evidence type="ECO:0000256" key="1">
    <source>
        <dbReference type="SAM" id="Coils"/>
    </source>
</evidence>
<protein>
    <submittedName>
        <fullName evidence="2">Uncharacterized protein</fullName>
    </submittedName>
</protein>
<name>A0A0E0LGM3_ORYPU</name>
<dbReference type="HOGENOM" id="CLU_1621673_0_0_1"/>
<dbReference type="AlphaFoldDB" id="A0A0E0LGM3"/>
<keyword evidence="1" id="KW-0175">Coiled coil</keyword>
<evidence type="ECO:0000313" key="2">
    <source>
        <dbReference type="EnsemblPlants" id="OPUNC07G01710.1"/>
    </source>
</evidence>
<dbReference type="Proteomes" id="UP000026962">
    <property type="component" value="Chromosome 7"/>
</dbReference>
<feature type="coiled-coil region" evidence="1">
    <location>
        <begin position="96"/>
        <end position="132"/>
    </location>
</feature>
<reference evidence="2" key="2">
    <citation type="submission" date="2018-05" db="EMBL/GenBank/DDBJ databases">
        <title>OpunRS2 (Oryza punctata Reference Sequence Version 2).</title>
        <authorList>
            <person name="Zhang J."/>
            <person name="Kudrna D."/>
            <person name="Lee S."/>
            <person name="Talag J."/>
            <person name="Welchert J."/>
            <person name="Wing R.A."/>
        </authorList>
    </citation>
    <scope>NUCLEOTIDE SEQUENCE [LARGE SCALE GENOMIC DNA]</scope>
</reference>
<sequence length="164" mass="18162">MVAGVHRKWEREGRGKAREETFATHEAATGYLEVALHLREAALTEQAQALMDSEAVNRQLSEGLRVREERAALIAGREAEVSRREEAVMAWELAQMESARAERAALDKRAERAALDKRAAELEARAKEAEEIVRGAGAPEGQSDIAALFITDESITQISHQDEE</sequence>
<keyword evidence="3" id="KW-1185">Reference proteome</keyword>
<evidence type="ECO:0000313" key="3">
    <source>
        <dbReference type="Proteomes" id="UP000026962"/>
    </source>
</evidence>
<organism evidence="2">
    <name type="scientific">Oryza punctata</name>
    <name type="common">Red rice</name>
    <dbReference type="NCBI Taxonomy" id="4537"/>
    <lineage>
        <taxon>Eukaryota</taxon>
        <taxon>Viridiplantae</taxon>
        <taxon>Streptophyta</taxon>
        <taxon>Embryophyta</taxon>
        <taxon>Tracheophyta</taxon>
        <taxon>Spermatophyta</taxon>
        <taxon>Magnoliopsida</taxon>
        <taxon>Liliopsida</taxon>
        <taxon>Poales</taxon>
        <taxon>Poaceae</taxon>
        <taxon>BOP clade</taxon>
        <taxon>Oryzoideae</taxon>
        <taxon>Oryzeae</taxon>
        <taxon>Oryzinae</taxon>
        <taxon>Oryza</taxon>
    </lineage>
</organism>